<dbReference type="GO" id="GO:0004674">
    <property type="term" value="F:protein serine/threonine kinase activity"/>
    <property type="evidence" value="ECO:0007669"/>
    <property type="project" value="UniProtKB-KW"/>
</dbReference>
<feature type="compositionally biased region" description="Polar residues" evidence="10">
    <location>
        <begin position="627"/>
        <end position="637"/>
    </location>
</feature>
<evidence type="ECO:0000256" key="7">
    <source>
        <dbReference type="ARBA" id="ARBA00047899"/>
    </source>
</evidence>
<feature type="region of interest" description="Disordered" evidence="10">
    <location>
        <begin position="627"/>
        <end position="658"/>
    </location>
</feature>
<dbReference type="GO" id="GO:0051726">
    <property type="term" value="P:regulation of cell cycle"/>
    <property type="evidence" value="ECO:0007669"/>
    <property type="project" value="TreeGrafter"/>
</dbReference>
<keyword evidence="2" id="KW-0723">Serine/threonine-protein kinase</keyword>
<dbReference type="InterPro" id="IPR011009">
    <property type="entry name" value="Kinase-like_dom_sf"/>
</dbReference>
<dbReference type="PROSITE" id="PS00107">
    <property type="entry name" value="PROTEIN_KINASE_ATP"/>
    <property type="match status" value="1"/>
</dbReference>
<evidence type="ECO:0000313" key="12">
    <source>
        <dbReference type="EMBL" id="CAF3897684.1"/>
    </source>
</evidence>
<evidence type="ECO:0000256" key="4">
    <source>
        <dbReference type="ARBA" id="ARBA00022741"/>
    </source>
</evidence>
<evidence type="ECO:0000256" key="1">
    <source>
        <dbReference type="ARBA" id="ARBA00012513"/>
    </source>
</evidence>
<dbReference type="EC" id="2.7.11.1" evidence="1"/>
<comment type="caution">
    <text evidence="12">The sequence shown here is derived from an EMBL/GenBank/DDBJ whole genome shotgun (WGS) entry which is preliminary data.</text>
</comment>
<dbReference type="GO" id="GO:0005956">
    <property type="term" value="C:protein kinase CK2 complex"/>
    <property type="evidence" value="ECO:0007669"/>
    <property type="project" value="TreeGrafter"/>
</dbReference>
<dbReference type="Proteomes" id="UP000663842">
    <property type="component" value="Unassembled WGS sequence"/>
</dbReference>
<comment type="catalytic activity">
    <reaction evidence="7">
        <text>L-threonyl-[protein] + ATP = O-phospho-L-threonyl-[protein] + ADP + H(+)</text>
        <dbReference type="Rhea" id="RHEA:46608"/>
        <dbReference type="Rhea" id="RHEA-COMP:11060"/>
        <dbReference type="Rhea" id="RHEA-COMP:11605"/>
        <dbReference type="ChEBI" id="CHEBI:15378"/>
        <dbReference type="ChEBI" id="CHEBI:30013"/>
        <dbReference type="ChEBI" id="CHEBI:30616"/>
        <dbReference type="ChEBI" id="CHEBI:61977"/>
        <dbReference type="ChEBI" id="CHEBI:456216"/>
        <dbReference type="EC" id="2.7.11.1"/>
    </reaction>
</comment>
<dbReference type="Pfam" id="PF15785">
    <property type="entry name" value="SMG1"/>
    <property type="match status" value="2"/>
</dbReference>
<dbReference type="SMART" id="SM00220">
    <property type="entry name" value="S_TKc"/>
    <property type="match status" value="1"/>
</dbReference>
<dbReference type="EMBL" id="CAJOBF010000985">
    <property type="protein sequence ID" value="CAF3897684.1"/>
    <property type="molecule type" value="Genomic_DNA"/>
</dbReference>
<dbReference type="GO" id="GO:0005634">
    <property type="term" value="C:nucleus"/>
    <property type="evidence" value="ECO:0007669"/>
    <property type="project" value="TreeGrafter"/>
</dbReference>
<evidence type="ECO:0000259" key="11">
    <source>
        <dbReference type="PROSITE" id="PS50011"/>
    </source>
</evidence>
<dbReference type="GO" id="GO:0005829">
    <property type="term" value="C:cytosol"/>
    <property type="evidence" value="ECO:0007669"/>
    <property type="project" value="TreeGrafter"/>
</dbReference>
<dbReference type="Pfam" id="PF00069">
    <property type="entry name" value="Pkinase"/>
    <property type="match status" value="1"/>
</dbReference>
<evidence type="ECO:0000256" key="2">
    <source>
        <dbReference type="ARBA" id="ARBA00022527"/>
    </source>
</evidence>
<evidence type="ECO:0000256" key="9">
    <source>
        <dbReference type="PROSITE-ProRule" id="PRU10141"/>
    </source>
</evidence>
<organism evidence="12 13">
    <name type="scientific">Rotaria magnacalcarata</name>
    <dbReference type="NCBI Taxonomy" id="392030"/>
    <lineage>
        <taxon>Eukaryota</taxon>
        <taxon>Metazoa</taxon>
        <taxon>Spiralia</taxon>
        <taxon>Gnathifera</taxon>
        <taxon>Rotifera</taxon>
        <taxon>Eurotatoria</taxon>
        <taxon>Bdelloidea</taxon>
        <taxon>Philodinida</taxon>
        <taxon>Philodinidae</taxon>
        <taxon>Rotaria</taxon>
    </lineage>
</organism>
<evidence type="ECO:0000256" key="5">
    <source>
        <dbReference type="ARBA" id="ARBA00022777"/>
    </source>
</evidence>
<dbReference type="InterPro" id="IPR017441">
    <property type="entry name" value="Protein_kinase_ATP_BS"/>
</dbReference>
<evidence type="ECO:0000256" key="3">
    <source>
        <dbReference type="ARBA" id="ARBA00022679"/>
    </source>
</evidence>
<dbReference type="PROSITE" id="PS00109">
    <property type="entry name" value="PROTEIN_KINASE_TYR"/>
    <property type="match status" value="1"/>
</dbReference>
<protein>
    <recommendedName>
        <fullName evidence="1">non-specific serine/threonine protein kinase</fullName>
        <ecNumber evidence="1">2.7.11.1</ecNumber>
    </recommendedName>
</protein>
<dbReference type="SUPFAM" id="SSF56112">
    <property type="entry name" value="Protein kinase-like (PK-like)"/>
    <property type="match status" value="1"/>
</dbReference>
<sequence length="776" mass="89909">MINLPAAFTILMADKQNVKESEVDKNLALQRILLEQEKERTKQAEQRAIIERTKQAEQRAIIERTKQAEQLAIIEVAKTEQLRLEKQKRDDDDKKERSKLMKIDDGQLISISTSAVKLLIHDEGYYDTFVAPYLHQLDIVSFLNDNNINVTNDMINVFAKHFYPLRSCGKIAEDAVQFVFDEAIQELFTTFKMYTSLNYLNTSRKFYLNKLAPHCTFIYKSIKIDQDNEQEALQDFAVCLGEFKSTLSESLEHKSWIAQLLRHLDLILAVQNRDQVYGFLTNIQYIRFYCAEKNENSSFNNYYQSKNFNMFFMPSESSSCVDTLQLNKKPKQRVLNIDTMKLFIKFLTMNASFYEYRMLNIDPDESLLSDTFHIKTRLGNGATSMVYMLVQNDYNQSPDYSKLRVIKISKASEHERCFKNEVKILKQLESSDNFKLFYENVLNSSPTGKFIIFENILFELQSLTLIQSKQLIDIIESLYNCRIIHRDIRPQNLMVDKKCEQLKLIDFGYAETFTINQETKLLPIEGVISSVLDYVLANHRMARMYATTWLERLFQSCQHQHRLLSYEQLSNFGNDASIWFWAVWECAQLCVMNKLKTPPEKPRETFLALEETLRFFAWSIDNTAKQVEASSPEQTNRSSTSSSTISPPITSSSSGEVNVSTDKALEKCMYNAYEGVALPLPQLLRAPEFEFVIIAFVQSLIKLHNSVAIHGIYAWLKNIHQLDWSWVQVCEHEAAGNIEQAAYEYKLLLNEHFKSLSIVNETGEDSISVGVVKFLT</sequence>
<feature type="binding site" evidence="9">
    <location>
        <position position="407"/>
    </location>
    <ligand>
        <name>ATP</name>
        <dbReference type="ChEBI" id="CHEBI:30616"/>
    </ligand>
</feature>
<keyword evidence="3" id="KW-0808">Transferase</keyword>
<proteinExistence type="predicted"/>
<dbReference type="InterPro" id="IPR000719">
    <property type="entry name" value="Prot_kinase_dom"/>
</dbReference>
<keyword evidence="6 9" id="KW-0067">ATP-binding</keyword>
<dbReference type="PANTHER" id="PTHR24054:SF0">
    <property type="entry name" value="CASEIN KINASE II SUBUNIT ALPHA"/>
    <property type="match status" value="1"/>
</dbReference>
<dbReference type="AlphaFoldDB" id="A0A819H871"/>
<reference evidence="12" key="1">
    <citation type="submission" date="2021-02" db="EMBL/GenBank/DDBJ databases">
        <authorList>
            <person name="Nowell W R."/>
        </authorList>
    </citation>
    <scope>NUCLEOTIDE SEQUENCE</scope>
</reference>
<dbReference type="GO" id="GO:0000184">
    <property type="term" value="P:nuclear-transcribed mRNA catabolic process, nonsense-mediated decay"/>
    <property type="evidence" value="ECO:0007669"/>
    <property type="project" value="InterPro"/>
</dbReference>
<keyword evidence="5" id="KW-0418">Kinase</keyword>
<keyword evidence="4 9" id="KW-0547">Nucleotide-binding</keyword>
<dbReference type="Gene3D" id="1.10.510.10">
    <property type="entry name" value="Transferase(Phosphotransferase) domain 1"/>
    <property type="match status" value="1"/>
</dbReference>
<comment type="catalytic activity">
    <reaction evidence="8">
        <text>L-seryl-[protein] + ATP = O-phospho-L-seryl-[protein] + ADP + H(+)</text>
        <dbReference type="Rhea" id="RHEA:17989"/>
        <dbReference type="Rhea" id="RHEA-COMP:9863"/>
        <dbReference type="Rhea" id="RHEA-COMP:11604"/>
        <dbReference type="ChEBI" id="CHEBI:15378"/>
        <dbReference type="ChEBI" id="CHEBI:29999"/>
        <dbReference type="ChEBI" id="CHEBI:30616"/>
        <dbReference type="ChEBI" id="CHEBI:83421"/>
        <dbReference type="ChEBI" id="CHEBI:456216"/>
        <dbReference type="EC" id="2.7.11.1"/>
    </reaction>
</comment>
<dbReference type="InterPro" id="IPR045216">
    <property type="entry name" value="CK2_alpha"/>
</dbReference>
<accession>A0A819H871</accession>
<evidence type="ECO:0000256" key="8">
    <source>
        <dbReference type="ARBA" id="ARBA00048679"/>
    </source>
</evidence>
<dbReference type="GO" id="GO:0005524">
    <property type="term" value="F:ATP binding"/>
    <property type="evidence" value="ECO:0007669"/>
    <property type="project" value="UniProtKB-UniRule"/>
</dbReference>
<evidence type="ECO:0000256" key="10">
    <source>
        <dbReference type="SAM" id="MobiDB-lite"/>
    </source>
</evidence>
<dbReference type="Gene3D" id="3.30.200.20">
    <property type="entry name" value="Phosphorylase Kinase, domain 1"/>
    <property type="match status" value="1"/>
</dbReference>
<dbReference type="InterPro" id="IPR031559">
    <property type="entry name" value="SMG1"/>
</dbReference>
<dbReference type="InterPro" id="IPR008266">
    <property type="entry name" value="Tyr_kinase_AS"/>
</dbReference>
<dbReference type="PROSITE" id="PS50011">
    <property type="entry name" value="PROTEIN_KINASE_DOM"/>
    <property type="match status" value="1"/>
</dbReference>
<name>A0A819H871_9BILA</name>
<dbReference type="PANTHER" id="PTHR24054">
    <property type="entry name" value="CASEIN KINASE II SUBUNIT ALPHA"/>
    <property type="match status" value="1"/>
</dbReference>
<feature type="domain" description="Protein kinase" evidence="11">
    <location>
        <begin position="372"/>
        <end position="649"/>
    </location>
</feature>
<evidence type="ECO:0000256" key="6">
    <source>
        <dbReference type="ARBA" id="ARBA00022840"/>
    </source>
</evidence>
<evidence type="ECO:0000313" key="13">
    <source>
        <dbReference type="Proteomes" id="UP000663842"/>
    </source>
</evidence>
<feature type="compositionally biased region" description="Low complexity" evidence="10">
    <location>
        <begin position="638"/>
        <end position="654"/>
    </location>
</feature>
<gene>
    <name evidence="12" type="ORF">UXM345_LOCUS10357</name>
</gene>